<keyword evidence="12" id="KW-1185">Reference proteome</keyword>
<dbReference type="EMBL" id="SPQQ01000002">
    <property type="protein sequence ID" value="TGE39357.1"/>
    <property type="molecule type" value="Genomic_DNA"/>
</dbReference>
<sequence>MRKNNYLAINIGICLFLLLPTIGCWSRYELNTLAVVIGMGLDKIEETGKIQVTAQIFNPGEKKSTAKNKGDGGSSQSFWNLKNSGDNLLEVIQGLSHKSNRKIYLADNQVIIFSNAIAKEGVQKYIDFFARNNETRMNVWVLVAKNQASQVLAVSPELESTSAVQIAQLVDAQSATSEASRVNLEKFISRLMSKTDAAIAPIVEVTGEGDDKSLSVSGTAVFKKDKLVGQLNRTETRGLLWVLDEIKNGVIVVDSPSGDGKVSLLITRSKSKITPLIMDEDIRFKIGIKEEGNIGYQSSQENLIKPPIIEELEKEQAAVIESEVIAALEKAKKLNVDIFCFGDLIHQQYPDEWLALKDRWDEVFPTINLEFAIQAKLRRTGRIGSLAVLEKE</sequence>
<gene>
    <name evidence="11" type="ORF">E4K67_07960</name>
</gene>
<dbReference type="NCBIfam" id="TIGR02887">
    <property type="entry name" value="spore_ger_x_C"/>
    <property type="match status" value="1"/>
</dbReference>
<dbReference type="InterPro" id="IPR038501">
    <property type="entry name" value="Spore_GerAC_C_sf"/>
</dbReference>
<evidence type="ECO:0000256" key="8">
    <source>
        <dbReference type="SAM" id="Phobius"/>
    </source>
</evidence>
<dbReference type="Proteomes" id="UP000298460">
    <property type="component" value="Unassembled WGS sequence"/>
</dbReference>
<evidence type="ECO:0000256" key="2">
    <source>
        <dbReference type="ARBA" id="ARBA00007886"/>
    </source>
</evidence>
<dbReference type="Pfam" id="PF05504">
    <property type="entry name" value="Spore_GerAC"/>
    <property type="match status" value="1"/>
</dbReference>
<keyword evidence="4" id="KW-0732">Signal</keyword>
<evidence type="ECO:0000256" key="4">
    <source>
        <dbReference type="ARBA" id="ARBA00022729"/>
    </source>
</evidence>
<keyword evidence="8" id="KW-1133">Transmembrane helix</keyword>
<keyword evidence="7" id="KW-0449">Lipoprotein</keyword>
<proteinExistence type="inferred from homology"/>
<evidence type="ECO:0000256" key="7">
    <source>
        <dbReference type="ARBA" id="ARBA00023288"/>
    </source>
</evidence>
<dbReference type="GO" id="GO:0009847">
    <property type="term" value="P:spore germination"/>
    <property type="evidence" value="ECO:0007669"/>
    <property type="project" value="InterPro"/>
</dbReference>
<evidence type="ECO:0000256" key="6">
    <source>
        <dbReference type="ARBA" id="ARBA00023139"/>
    </source>
</evidence>
<comment type="subcellular location">
    <subcellularLocation>
        <location evidence="1">Membrane</location>
        <topology evidence="1">Lipid-anchor</topology>
    </subcellularLocation>
</comment>
<comment type="caution">
    <text evidence="11">The sequence shown here is derived from an EMBL/GenBank/DDBJ whole genome shotgun (WGS) entry which is preliminary data.</text>
</comment>
<evidence type="ECO:0000313" key="12">
    <source>
        <dbReference type="Proteomes" id="UP000298460"/>
    </source>
</evidence>
<comment type="similarity">
    <text evidence="2">Belongs to the GerABKC lipoprotein family.</text>
</comment>
<keyword evidence="6" id="KW-0564">Palmitate</keyword>
<name>A0A4Z0RB15_9FIRM</name>
<dbReference type="InterPro" id="IPR057336">
    <property type="entry name" value="GerAC_N"/>
</dbReference>
<reference evidence="11 12" key="1">
    <citation type="submission" date="2019-03" db="EMBL/GenBank/DDBJ databases">
        <title>Draft Genome Sequence of Desulfosporosinus fructosivorans Strain 63.6F, Isolated from Marine Sediment in the Baltic Sea.</title>
        <authorList>
            <person name="Hausmann B."/>
            <person name="Vandieken V."/>
            <person name="Pjevac P."/>
            <person name="Schreck K."/>
            <person name="Herbold C.W."/>
            <person name="Loy A."/>
        </authorList>
    </citation>
    <scope>NUCLEOTIDE SEQUENCE [LARGE SCALE GENOMIC DNA]</scope>
    <source>
        <strain evidence="11 12">63.6F</strain>
    </source>
</reference>
<evidence type="ECO:0000256" key="3">
    <source>
        <dbReference type="ARBA" id="ARBA00022544"/>
    </source>
</evidence>
<dbReference type="PANTHER" id="PTHR35789">
    <property type="entry name" value="SPORE GERMINATION PROTEIN B3"/>
    <property type="match status" value="1"/>
</dbReference>
<dbReference type="Pfam" id="PF25198">
    <property type="entry name" value="Spore_GerAC_N"/>
    <property type="match status" value="1"/>
</dbReference>
<dbReference type="GO" id="GO:0016020">
    <property type="term" value="C:membrane"/>
    <property type="evidence" value="ECO:0007669"/>
    <property type="project" value="UniProtKB-SubCell"/>
</dbReference>
<feature type="transmembrane region" description="Helical" evidence="8">
    <location>
        <begin position="7"/>
        <end position="28"/>
    </location>
</feature>
<dbReference type="Gene3D" id="3.30.300.210">
    <property type="entry name" value="Nutrient germinant receptor protein C, domain 3"/>
    <property type="match status" value="1"/>
</dbReference>
<evidence type="ECO:0000313" key="11">
    <source>
        <dbReference type="EMBL" id="TGE39357.1"/>
    </source>
</evidence>
<dbReference type="InterPro" id="IPR008844">
    <property type="entry name" value="Spore_GerAC-like"/>
</dbReference>
<accession>A0A4Z0RB15</accession>
<evidence type="ECO:0000259" key="9">
    <source>
        <dbReference type="Pfam" id="PF05504"/>
    </source>
</evidence>
<keyword evidence="8" id="KW-0812">Transmembrane</keyword>
<dbReference type="OrthoDB" id="9816067at2"/>
<dbReference type="RefSeq" id="WP_135545852.1">
    <property type="nucleotide sequence ID" value="NZ_SPQQ01000002.1"/>
</dbReference>
<evidence type="ECO:0000256" key="5">
    <source>
        <dbReference type="ARBA" id="ARBA00023136"/>
    </source>
</evidence>
<evidence type="ECO:0000259" key="10">
    <source>
        <dbReference type="Pfam" id="PF25198"/>
    </source>
</evidence>
<dbReference type="Gene3D" id="6.20.190.10">
    <property type="entry name" value="Nutrient germinant receptor protein C, domain 1"/>
    <property type="match status" value="1"/>
</dbReference>
<protein>
    <submittedName>
        <fullName evidence="11">Ger(X)C family spore germination protein</fullName>
    </submittedName>
</protein>
<feature type="domain" description="Spore germination protein N-terminal" evidence="10">
    <location>
        <begin position="27"/>
        <end position="204"/>
    </location>
</feature>
<organism evidence="11 12">
    <name type="scientific">Desulfosporosinus fructosivorans</name>
    <dbReference type="NCBI Taxonomy" id="2018669"/>
    <lineage>
        <taxon>Bacteria</taxon>
        <taxon>Bacillati</taxon>
        <taxon>Bacillota</taxon>
        <taxon>Clostridia</taxon>
        <taxon>Eubacteriales</taxon>
        <taxon>Desulfitobacteriaceae</taxon>
        <taxon>Desulfosporosinus</taxon>
    </lineage>
</organism>
<feature type="domain" description="Spore germination GerAC-like C-terminal" evidence="9">
    <location>
        <begin position="217"/>
        <end position="381"/>
    </location>
</feature>
<keyword evidence="3" id="KW-0309">Germination</keyword>
<dbReference type="AlphaFoldDB" id="A0A4Z0RB15"/>
<evidence type="ECO:0000256" key="1">
    <source>
        <dbReference type="ARBA" id="ARBA00004635"/>
    </source>
</evidence>
<dbReference type="PANTHER" id="PTHR35789:SF1">
    <property type="entry name" value="SPORE GERMINATION PROTEIN B3"/>
    <property type="match status" value="1"/>
</dbReference>
<dbReference type="InterPro" id="IPR046953">
    <property type="entry name" value="Spore_GerAC-like_C"/>
</dbReference>
<keyword evidence="5 8" id="KW-0472">Membrane</keyword>